<reference evidence="1" key="1">
    <citation type="submission" date="2022-11" db="EMBL/GenBank/DDBJ databases">
        <title>Centuries of genome instability and evolution in soft-shell clam transmissible cancer (bioRxiv).</title>
        <authorList>
            <person name="Hart S.F.M."/>
            <person name="Yonemitsu M.A."/>
            <person name="Giersch R.M."/>
            <person name="Beal B.F."/>
            <person name="Arriagada G."/>
            <person name="Davis B.W."/>
            <person name="Ostrander E.A."/>
            <person name="Goff S.P."/>
            <person name="Metzger M.J."/>
        </authorList>
    </citation>
    <scope>NUCLEOTIDE SEQUENCE</scope>
    <source>
        <strain evidence="1">MELC-2E11</strain>
        <tissue evidence="1">Siphon/mantle</tissue>
    </source>
</reference>
<organism evidence="1 2">
    <name type="scientific">Mya arenaria</name>
    <name type="common">Soft-shell clam</name>
    <dbReference type="NCBI Taxonomy" id="6604"/>
    <lineage>
        <taxon>Eukaryota</taxon>
        <taxon>Metazoa</taxon>
        <taxon>Spiralia</taxon>
        <taxon>Lophotrochozoa</taxon>
        <taxon>Mollusca</taxon>
        <taxon>Bivalvia</taxon>
        <taxon>Autobranchia</taxon>
        <taxon>Heteroconchia</taxon>
        <taxon>Euheterodonta</taxon>
        <taxon>Imparidentia</taxon>
        <taxon>Neoheterodontei</taxon>
        <taxon>Myida</taxon>
        <taxon>Myoidea</taxon>
        <taxon>Myidae</taxon>
        <taxon>Mya</taxon>
    </lineage>
</organism>
<sequence length="269" mass="30065">MTNLPDFSPGKFLQFVADNVDHNACTLDGHGTFHRMGIIACTSPISDAKMPISKKEIPLEEIVELGHFDQFPKIIWSLNTRGLQQSKRRVSGKTGIAFVHLNPSDETCINSTLHFVCSQSSKYGVTPVIIFDHPLFQKATNIVSYCTSTDPLRKIVLRLCPFHTEMRCIAHIMSGSLLQEAIETVHAPNAVTYMMIGKSIDSALHAMLLSKTLNIDMPVLEDGIDSKADQEENKTDAEADFQDLYVPTKETYIYENCIKKISSRVELCK</sequence>
<proteinExistence type="predicted"/>
<dbReference type="Proteomes" id="UP001164746">
    <property type="component" value="Chromosome 9"/>
</dbReference>
<dbReference type="PANTHER" id="PTHR46704:SF1">
    <property type="entry name" value="TELOMERE LENGTH REGULATION PROTEIN TEL2 HOMOLOG"/>
    <property type="match status" value="1"/>
</dbReference>
<evidence type="ECO:0000313" key="1">
    <source>
        <dbReference type="EMBL" id="WAR14553.1"/>
    </source>
</evidence>
<name>A0ABY7EX75_MYAAR</name>
<dbReference type="EMBL" id="CP111020">
    <property type="protein sequence ID" value="WAR14553.1"/>
    <property type="molecule type" value="Genomic_DNA"/>
</dbReference>
<gene>
    <name evidence="1" type="ORF">MAR_004658</name>
</gene>
<accession>A0ABY7EX75</accession>
<dbReference type="PANTHER" id="PTHR46704">
    <property type="entry name" value="CXC DOMAIN-CONTAINING PROTEIN-RELATED"/>
    <property type="match status" value="1"/>
</dbReference>
<keyword evidence="2" id="KW-1185">Reference proteome</keyword>
<protein>
    <submittedName>
        <fullName evidence="1">Uncharacterized protein</fullName>
    </submittedName>
</protein>
<evidence type="ECO:0000313" key="2">
    <source>
        <dbReference type="Proteomes" id="UP001164746"/>
    </source>
</evidence>